<dbReference type="Proteomes" id="UP000887565">
    <property type="component" value="Unplaced"/>
</dbReference>
<dbReference type="WBParaSite" id="nRc.2.0.1.t21810-RA">
    <property type="protein sequence ID" value="nRc.2.0.1.t21810-RA"/>
    <property type="gene ID" value="nRc.2.0.1.g21810"/>
</dbReference>
<dbReference type="AlphaFoldDB" id="A0A915J6P2"/>
<protein>
    <submittedName>
        <fullName evidence="2">Uncharacterized protein</fullName>
    </submittedName>
</protein>
<sequence>MLVIRALGSLAEELLASLRDALQDWTFKPMGRKNFKEMKFQVPDGCLVIRLENSEDNSLIEKRFVYSDFDFLSVKVDEMAPLFGYIA</sequence>
<keyword evidence="1" id="KW-1185">Reference proteome</keyword>
<proteinExistence type="predicted"/>
<evidence type="ECO:0000313" key="2">
    <source>
        <dbReference type="WBParaSite" id="nRc.2.0.1.t21810-RA"/>
    </source>
</evidence>
<accession>A0A915J6P2</accession>
<evidence type="ECO:0000313" key="1">
    <source>
        <dbReference type="Proteomes" id="UP000887565"/>
    </source>
</evidence>
<name>A0A915J6P2_ROMCU</name>
<organism evidence="1 2">
    <name type="scientific">Romanomermis culicivorax</name>
    <name type="common">Nematode worm</name>
    <dbReference type="NCBI Taxonomy" id="13658"/>
    <lineage>
        <taxon>Eukaryota</taxon>
        <taxon>Metazoa</taxon>
        <taxon>Ecdysozoa</taxon>
        <taxon>Nematoda</taxon>
        <taxon>Enoplea</taxon>
        <taxon>Dorylaimia</taxon>
        <taxon>Mermithida</taxon>
        <taxon>Mermithoidea</taxon>
        <taxon>Mermithidae</taxon>
        <taxon>Romanomermis</taxon>
    </lineage>
</organism>
<reference evidence="2" key="1">
    <citation type="submission" date="2022-11" db="UniProtKB">
        <authorList>
            <consortium name="WormBaseParasite"/>
        </authorList>
    </citation>
    <scope>IDENTIFICATION</scope>
</reference>